<dbReference type="PROSITE" id="PS51186">
    <property type="entry name" value="GNAT"/>
    <property type="match status" value="1"/>
</dbReference>
<gene>
    <name evidence="4" type="ORF">SacazDRAFT_03712</name>
</gene>
<dbReference type="InterPro" id="IPR016181">
    <property type="entry name" value="Acyl_CoA_acyltransferase"/>
</dbReference>
<accession>H8G9S1</accession>
<dbReference type="CDD" id="cd04301">
    <property type="entry name" value="NAT_SF"/>
    <property type="match status" value="1"/>
</dbReference>
<dbReference type="PANTHER" id="PTHR43877:SF2">
    <property type="entry name" value="AMINOALKYLPHOSPHONATE N-ACETYLTRANSFERASE-RELATED"/>
    <property type="match status" value="1"/>
</dbReference>
<reference evidence="4 5" key="1">
    <citation type="journal article" date="2012" name="Stand. Genomic Sci.">
        <title>Genome sequence of the soil bacterium Saccharomonospora azurea type strain (NA-128(T)).</title>
        <authorList>
            <person name="Klenk H.P."/>
            <person name="Held B."/>
            <person name="Lucas S."/>
            <person name="Lapidus A."/>
            <person name="Copeland A."/>
            <person name="Hammon N."/>
            <person name="Pitluck S."/>
            <person name="Goodwin L.A."/>
            <person name="Han C."/>
            <person name="Tapia R."/>
            <person name="Brambilla E.M."/>
            <person name="Potter G."/>
            <person name="Land M."/>
            <person name="Ivanova N."/>
            <person name="Rohde M."/>
            <person name="Goker M."/>
            <person name="Detter J.C."/>
            <person name="Kyrpides N.C."/>
            <person name="Woyke T."/>
        </authorList>
    </citation>
    <scope>NUCLEOTIDE SEQUENCE [LARGE SCALE GENOMIC DNA]</scope>
    <source>
        <strain evidence="4 5">NA-128</strain>
    </source>
</reference>
<evidence type="ECO:0000313" key="5">
    <source>
        <dbReference type="Proteomes" id="UP000004705"/>
    </source>
</evidence>
<keyword evidence="5" id="KW-1185">Reference proteome</keyword>
<dbReference type="GO" id="GO:0016747">
    <property type="term" value="F:acyltransferase activity, transferring groups other than amino-acyl groups"/>
    <property type="evidence" value="ECO:0007669"/>
    <property type="project" value="InterPro"/>
</dbReference>
<organism evidence="4 5">
    <name type="scientific">Saccharomonospora azurea NA-128</name>
    <dbReference type="NCBI Taxonomy" id="882081"/>
    <lineage>
        <taxon>Bacteria</taxon>
        <taxon>Bacillati</taxon>
        <taxon>Actinomycetota</taxon>
        <taxon>Actinomycetes</taxon>
        <taxon>Pseudonocardiales</taxon>
        <taxon>Pseudonocardiaceae</taxon>
        <taxon>Saccharomonospora</taxon>
    </lineage>
</organism>
<sequence length="166" mass="17842">MSDIVVRPARPEEWSAAGELTVAAYRANGYLDDADGKAYTRSLRDAARRAEHGTLLVAVAADGDLVGTATLVEPGSVLAEMCGDGEAELRMVAVAPHARRRGVGEALTRAALDLAAERGATRMVLCSLDIMTTAHRLYERLGFQRVPARDWYTDGGLLLVAFTKEL</sequence>
<dbReference type="RefSeq" id="WP_005444055.1">
    <property type="nucleotide sequence ID" value="NZ_CM001466.1"/>
</dbReference>
<proteinExistence type="predicted"/>
<dbReference type="HOGENOM" id="CLU_102964_1_1_11"/>
<dbReference type="InterPro" id="IPR050832">
    <property type="entry name" value="Bact_Acetyltransf"/>
</dbReference>
<dbReference type="Gene3D" id="3.40.630.30">
    <property type="match status" value="1"/>
</dbReference>
<dbReference type="SUPFAM" id="SSF55729">
    <property type="entry name" value="Acyl-CoA N-acyltransferases (Nat)"/>
    <property type="match status" value="1"/>
</dbReference>
<evidence type="ECO:0000259" key="3">
    <source>
        <dbReference type="PROSITE" id="PS51186"/>
    </source>
</evidence>
<dbReference type="Pfam" id="PF00583">
    <property type="entry name" value="Acetyltransf_1"/>
    <property type="match status" value="1"/>
</dbReference>
<evidence type="ECO:0000313" key="4">
    <source>
        <dbReference type="EMBL" id="EHY90574.1"/>
    </source>
</evidence>
<keyword evidence="1" id="KW-0808">Transferase</keyword>
<dbReference type="PANTHER" id="PTHR43877">
    <property type="entry name" value="AMINOALKYLPHOSPHONATE N-ACETYLTRANSFERASE-RELATED-RELATED"/>
    <property type="match status" value="1"/>
</dbReference>
<dbReference type="EMBL" id="CM001466">
    <property type="protein sequence ID" value="EHY90574.1"/>
    <property type="molecule type" value="Genomic_DNA"/>
</dbReference>
<feature type="domain" description="N-acetyltransferase" evidence="3">
    <location>
        <begin position="4"/>
        <end position="166"/>
    </location>
</feature>
<dbReference type="InterPro" id="IPR000182">
    <property type="entry name" value="GNAT_dom"/>
</dbReference>
<name>H8G9S1_9PSEU</name>
<protein>
    <submittedName>
        <fullName evidence="4">Acetyltransferase</fullName>
    </submittedName>
</protein>
<keyword evidence="2" id="KW-0012">Acyltransferase</keyword>
<evidence type="ECO:0000256" key="2">
    <source>
        <dbReference type="ARBA" id="ARBA00023315"/>
    </source>
</evidence>
<dbReference type="Proteomes" id="UP000004705">
    <property type="component" value="Chromosome"/>
</dbReference>
<dbReference type="OrthoDB" id="273614at2"/>
<evidence type="ECO:0000256" key="1">
    <source>
        <dbReference type="ARBA" id="ARBA00022679"/>
    </source>
</evidence>
<dbReference type="AlphaFoldDB" id="H8G9S1"/>